<accession>A0A1M4ZPW9</accession>
<sequence length="230" mass="25837">MNQKTHQNLTRRNHPPNFLPIQDPKRFKLPYFYGVAVIVLVSVLGTFIWFTPDTKEKTVGLKSTKLIQSQSSLVKKPSISTYKKRVAINEAFASAKLISTKTVTKKYKQKKKPNLAKTSTKIKTTQLPKHQQKTKTVALSQPSKKGNSKPLPSTKPSSNKYQSSFYVNMNNHSSYISYDYNGTNYKVSSNNGRTYTIETNSTNSNNFTVVNPGSSNNSYTSEPGFIEGSY</sequence>
<feature type="region of interest" description="Disordered" evidence="1">
    <location>
        <begin position="211"/>
        <end position="230"/>
    </location>
</feature>
<dbReference type="Proteomes" id="UP000184476">
    <property type="component" value="Unassembled WGS sequence"/>
</dbReference>
<dbReference type="AlphaFoldDB" id="A0A1M4ZPW9"/>
<dbReference type="RefSeq" id="WP_073155944.1">
    <property type="nucleotide sequence ID" value="NZ_FQVL01000010.1"/>
</dbReference>
<organism evidence="3 4">
    <name type="scientific">Seinonella peptonophila</name>
    <dbReference type="NCBI Taxonomy" id="112248"/>
    <lineage>
        <taxon>Bacteria</taxon>
        <taxon>Bacillati</taxon>
        <taxon>Bacillota</taxon>
        <taxon>Bacilli</taxon>
        <taxon>Bacillales</taxon>
        <taxon>Thermoactinomycetaceae</taxon>
        <taxon>Seinonella</taxon>
    </lineage>
</organism>
<proteinExistence type="predicted"/>
<protein>
    <submittedName>
        <fullName evidence="3">Uncharacterized protein</fullName>
    </submittedName>
</protein>
<evidence type="ECO:0000313" key="4">
    <source>
        <dbReference type="Proteomes" id="UP000184476"/>
    </source>
</evidence>
<feature type="transmembrane region" description="Helical" evidence="2">
    <location>
        <begin position="31"/>
        <end position="50"/>
    </location>
</feature>
<keyword evidence="2" id="KW-0472">Membrane</keyword>
<keyword evidence="2" id="KW-1133">Transmembrane helix</keyword>
<reference evidence="3 4" key="1">
    <citation type="submission" date="2016-11" db="EMBL/GenBank/DDBJ databases">
        <authorList>
            <person name="Jaros S."/>
            <person name="Januszkiewicz K."/>
            <person name="Wedrychowicz H."/>
        </authorList>
    </citation>
    <scope>NUCLEOTIDE SEQUENCE [LARGE SCALE GENOMIC DNA]</scope>
    <source>
        <strain evidence="3 4">DSM 44666</strain>
    </source>
</reference>
<name>A0A1M4ZPW9_9BACL</name>
<evidence type="ECO:0000313" key="3">
    <source>
        <dbReference type="EMBL" id="SHF19975.1"/>
    </source>
</evidence>
<feature type="compositionally biased region" description="Polar residues" evidence="1">
    <location>
        <begin position="116"/>
        <end position="162"/>
    </location>
</feature>
<keyword evidence="2" id="KW-0812">Transmembrane</keyword>
<dbReference type="EMBL" id="FQVL01000010">
    <property type="protein sequence ID" value="SHF19975.1"/>
    <property type="molecule type" value="Genomic_DNA"/>
</dbReference>
<feature type="region of interest" description="Disordered" evidence="1">
    <location>
        <begin position="108"/>
        <end position="162"/>
    </location>
</feature>
<gene>
    <name evidence="3" type="ORF">SAMN05444392_11042</name>
</gene>
<feature type="compositionally biased region" description="Polar residues" evidence="1">
    <location>
        <begin position="212"/>
        <end position="221"/>
    </location>
</feature>
<evidence type="ECO:0000256" key="1">
    <source>
        <dbReference type="SAM" id="MobiDB-lite"/>
    </source>
</evidence>
<keyword evidence="4" id="KW-1185">Reference proteome</keyword>
<evidence type="ECO:0000256" key="2">
    <source>
        <dbReference type="SAM" id="Phobius"/>
    </source>
</evidence>